<gene>
    <name evidence="2" type="ORF">JKJ07_17855</name>
</gene>
<evidence type="ECO:0000313" key="3">
    <source>
        <dbReference type="Proteomes" id="UP000598996"/>
    </source>
</evidence>
<feature type="transmembrane region" description="Helical" evidence="1">
    <location>
        <begin position="62"/>
        <end position="84"/>
    </location>
</feature>
<feature type="transmembrane region" description="Helical" evidence="1">
    <location>
        <begin position="221"/>
        <end position="242"/>
    </location>
</feature>
<feature type="transmembrane region" description="Helical" evidence="1">
    <location>
        <begin position="105"/>
        <end position="132"/>
    </location>
</feature>
<dbReference type="Pfam" id="PF12730">
    <property type="entry name" value="ABC2_membrane_4"/>
    <property type="match status" value="1"/>
</dbReference>
<evidence type="ECO:0000256" key="1">
    <source>
        <dbReference type="SAM" id="Phobius"/>
    </source>
</evidence>
<reference evidence="2 3" key="1">
    <citation type="submission" date="2021-01" db="EMBL/GenBank/DDBJ databases">
        <title>Actinoplanes sp. nov. LDG1-01 isolated from lichen.</title>
        <authorList>
            <person name="Saeng-In P."/>
            <person name="Phongsopitanun W."/>
            <person name="Kanchanasin P."/>
            <person name="Yuki M."/>
            <person name="Kudo T."/>
            <person name="Ohkuma M."/>
            <person name="Tanasupawat S."/>
        </authorList>
    </citation>
    <scope>NUCLEOTIDE SEQUENCE [LARGE SCALE GENOMIC DNA]</scope>
    <source>
        <strain evidence="2 3">LDG1-01</strain>
    </source>
</reference>
<feature type="transmembrane region" description="Helical" evidence="1">
    <location>
        <begin position="152"/>
        <end position="170"/>
    </location>
</feature>
<proteinExistence type="predicted"/>
<evidence type="ECO:0000313" key="2">
    <source>
        <dbReference type="EMBL" id="MBL7256164.1"/>
    </source>
</evidence>
<keyword evidence="1" id="KW-0812">Transmembrane</keyword>
<organism evidence="2 3">
    <name type="scientific">Paractinoplanes lichenicola</name>
    <dbReference type="NCBI Taxonomy" id="2802976"/>
    <lineage>
        <taxon>Bacteria</taxon>
        <taxon>Bacillati</taxon>
        <taxon>Actinomycetota</taxon>
        <taxon>Actinomycetes</taxon>
        <taxon>Micromonosporales</taxon>
        <taxon>Micromonosporaceae</taxon>
        <taxon>Paractinoplanes</taxon>
    </lineage>
</organism>
<dbReference type="RefSeq" id="WP_202992723.1">
    <property type="nucleotide sequence ID" value="NZ_JAENHO010000005.1"/>
</dbReference>
<dbReference type="EMBL" id="JAENHO010000005">
    <property type="protein sequence ID" value="MBL7256164.1"/>
    <property type="molecule type" value="Genomic_DNA"/>
</dbReference>
<comment type="caution">
    <text evidence="2">The sequence shown here is derived from an EMBL/GenBank/DDBJ whole genome shotgun (WGS) entry which is preliminary data.</text>
</comment>
<protein>
    <submittedName>
        <fullName evidence="2">ABC transporter permease</fullName>
    </submittedName>
</protein>
<accession>A0ABS1VN51</accession>
<keyword evidence="1" id="KW-1133">Transmembrane helix</keyword>
<keyword evidence="1" id="KW-0472">Membrane</keyword>
<dbReference type="Proteomes" id="UP000598996">
    <property type="component" value="Unassembled WGS sequence"/>
</dbReference>
<feature type="transmembrane region" description="Helical" evidence="1">
    <location>
        <begin position="21"/>
        <end position="42"/>
    </location>
</feature>
<sequence>MTRLRAAIGAEWTKLWTTRTVWWALLSALVLMAAGAGQYALYAGNGDLPASVFRDGLVPAGSIAVLALSFAQLAFLALAMLAMTSEFSTGTIRSSLTWVPARGRLLLAKCAVVAAVTFVTGVVAGLLGSLVARPLLDDLGTSAGVLTQSLKIGLYLAVLGILAVGLGAALRGPVLTLVVLLLLIVVVPPLLQVPDIAVLNAVADAMPGVAGNHFLEGDSPLVGLAIVSAWAIAAVLAGRAVLQRRDA</sequence>
<feature type="transmembrane region" description="Helical" evidence="1">
    <location>
        <begin position="177"/>
        <end position="201"/>
    </location>
</feature>
<name>A0ABS1VN51_9ACTN</name>
<keyword evidence="3" id="KW-1185">Reference proteome</keyword>